<feature type="region of interest" description="Disordered" evidence="1">
    <location>
        <begin position="166"/>
        <end position="191"/>
    </location>
</feature>
<evidence type="ECO:0000313" key="2">
    <source>
        <dbReference type="EMBL" id="TPD57657.1"/>
    </source>
</evidence>
<gene>
    <name evidence="2" type="ORF">FIV46_16245</name>
</gene>
<dbReference type="PANTHER" id="PTHR36456:SF1">
    <property type="entry name" value="UPF0232 PROTEIN SCO3875"/>
    <property type="match status" value="1"/>
</dbReference>
<protein>
    <submittedName>
        <fullName evidence="2">DUF721 domain-containing protein</fullName>
    </submittedName>
</protein>
<dbReference type="InterPro" id="IPR010593">
    <property type="entry name" value="DUF1159"/>
</dbReference>
<proteinExistence type="predicted"/>
<dbReference type="PIRSF" id="PIRSF032064">
    <property type="entry name" value="UCP032064"/>
    <property type="match status" value="1"/>
</dbReference>
<evidence type="ECO:0000313" key="3">
    <source>
        <dbReference type="Proteomes" id="UP000319148"/>
    </source>
</evidence>
<dbReference type="Proteomes" id="UP000319148">
    <property type="component" value="Unassembled WGS sequence"/>
</dbReference>
<accession>A0A501PCC7</accession>
<sequence>MSEKRPEKSHHKRGSGTQAISDLARQVSRGSFRRYGFAQSEIIARWPEIVGPVLSGCSVPERLTFPRAEGAGGTLYIRIEGSFAAEMQHLEELVLERINGFYGYRAVERLVYRHGPLPRRGEARARQAPELSDSQKKELEDLLLPVKDKTLQKALFQLGATVMVPEKPEKPTPRRRFTRRGMGAAMPDKAR</sequence>
<dbReference type="OrthoDB" id="7160947at2"/>
<dbReference type="RefSeq" id="WP_139941972.1">
    <property type="nucleotide sequence ID" value="NZ_JBHSYP010000005.1"/>
</dbReference>
<organism evidence="2 3">
    <name type="scientific">Emcibacter nanhaiensis</name>
    <dbReference type="NCBI Taxonomy" id="1505037"/>
    <lineage>
        <taxon>Bacteria</taxon>
        <taxon>Pseudomonadati</taxon>
        <taxon>Pseudomonadota</taxon>
        <taxon>Alphaproteobacteria</taxon>
        <taxon>Emcibacterales</taxon>
        <taxon>Emcibacteraceae</taxon>
        <taxon>Emcibacter</taxon>
    </lineage>
</organism>
<comment type="caution">
    <text evidence="2">The sequence shown here is derived from an EMBL/GenBank/DDBJ whole genome shotgun (WGS) entry which is preliminary data.</text>
</comment>
<dbReference type="EMBL" id="VFIY01000018">
    <property type="protein sequence ID" value="TPD57657.1"/>
    <property type="molecule type" value="Genomic_DNA"/>
</dbReference>
<dbReference type="InterPro" id="IPR007922">
    <property type="entry name" value="DciA-like"/>
</dbReference>
<dbReference type="PANTHER" id="PTHR36456">
    <property type="entry name" value="UPF0232 PROTEIN SCO3875"/>
    <property type="match status" value="1"/>
</dbReference>
<evidence type="ECO:0000256" key="1">
    <source>
        <dbReference type="SAM" id="MobiDB-lite"/>
    </source>
</evidence>
<name>A0A501PCC7_9PROT</name>
<reference evidence="3" key="1">
    <citation type="submission" date="2019-06" db="EMBL/GenBank/DDBJ databases">
        <title>The complete genome of Emcibacter congregatus ZYLT.</title>
        <authorList>
            <person name="Zhao Z."/>
        </authorList>
    </citation>
    <scope>NUCLEOTIDE SEQUENCE [LARGE SCALE GENOMIC DNA]</scope>
    <source>
        <strain evidence="3">MCCC 1A06723</strain>
    </source>
</reference>
<keyword evidence="3" id="KW-1185">Reference proteome</keyword>
<feature type="region of interest" description="Disordered" evidence="1">
    <location>
        <begin position="1"/>
        <end position="20"/>
    </location>
</feature>
<dbReference type="Pfam" id="PF05258">
    <property type="entry name" value="DciA"/>
    <property type="match status" value="1"/>
</dbReference>
<dbReference type="AlphaFoldDB" id="A0A501PCC7"/>